<dbReference type="Proteomes" id="UP000298488">
    <property type="component" value="Unassembled WGS sequence"/>
</dbReference>
<dbReference type="InterPro" id="IPR029044">
    <property type="entry name" value="Nucleotide-diphossugar_trans"/>
</dbReference>
<keyword evidence="1" id="KW-0808">Transferase</keyword>
<dbReference type="Pfam" id="PF12804">
    <property type="entry name" value="NTP_transf_3"/>
    <property type="match status" value="1"/>
</dbReference>
<keyword evidence="4" id="KW-1185">Reference proteome</keyword>
<dbReference type="AlphaFoldDB" id="A0A4R8VBN8"/>
<feature type="domain" description="MobA-like NTP transferase" evidence="2">
    <location>
        <begin position="5"/>
        <end position="160"/>
    </location>
</feature>
<comment type="caution">
    <text evidence="3">The sequence shown here is derived from an EMBL/GenBank/DDBJ whole genome shotgun (WGS) entry which is preliminary data.</text>
</comment>
<dbReference type="PANTHER" id="PTHR19136">
    <property type="entry name" value="MOLYBDENUM COFACTOR GUANYLYLTRANSFERASE"/>
    <property type="match status" value="1"/>
</dbReference>
<dbReference type="RefSeq" id="WP_104096086.1">
    <property type="nucleotide sequence ID" value="NZ_JACHBP010000001.1"/>
</dbReference>
<protein>
    <submittedName>
        <fullName evidence="3">Molybdopterin-guanine dinucleotide biosynthesis protein</fullName>
    </submittedName>
</protein>
<dbReference type="OrthoDB" id="4408226at2"/>
<evidence type="ECO:0000313" key="3">
    <source>
        <dbReference type="EMBL" id="TFB80223.1"/>
    </source>
</evidence>
<dbReference type="InterPro" id="IPR025877">
    <property type="entry name" value="MobA-like_NTP_Trfase"/>
</dbReference>
<evidence type="ECO:0000313" key="4">
    <source>
        <dbReference type="Proteomes" id="UP000298488"/>
    </source>
</evidence>
<organism evidence="3 4">
    <name type="scientific">Terrimesophilobacter mesophilus</name>
    <dbReference type="NCBI Taxonomy" id="433647"/>
    <lineage>
        <taxon>Bacteria</taxon>
        <taxon>Bacillati</taxon>
        <taxon>Actinomycetota</taxon>
        <taxon>Actinomycetes</taxon>
        <taxon>Micrococcales</taxon>
        <taxon>Microbacteriaceae</taxon>
        <taxon>Terrimesophilobacter</taxon>
    </lineage>
</organism>
<name>A0A4R8VBN8_9MICO</name>
<dbReference type="Gene3D" id="3.90.550.10">
    <property type="entry name" value="Spore Coat Polysaccharide Biosynthesis Protein SpsA, Chain A"/>
    <property type="match status" value="1"/>
</dbReference>
<gene>
    <name evidence="3" type="ORF">E3N84_09380</name>
</gene>
<dbReference type="GO" id="GO:0016779">
    <property type="term" value="F:nucleotidyltransferase activity"/>
    <property type="evidence" value="ECO:0007669"/>
    <property type="project" value="TreeGrafter"/>
</dbReference>
<reference evidence="3 4" key="1">
    <citation type="submission" date="2019-03" db="EMBL/GenBank/DDBJ databases">
        <title>Genomics of glacier-inhabiting Cryobacterium strains.</title>
        <authorList>
            <person name="Liu Q."/>
            <person name="Xin Y.-H."/>
        </authorList>
    </citation>
    <scope>NUCLEOTIDE SEQUENCE [LARGE SCALE GENOMIC DNA]</scope>
    <source>
        <strain evidence="3 4">CGMCC 1.10440</strain>
    </source>
</reference>
<sequence>MLIDAIVLSGGRSARLDSVPKSEFTVDGVTLLERTIAAIEGARHIVVVGPQPGRPLPDSVLLAREDPPYSGPVAAIAAGLDALREGFLSPTGRAGDVAEPSEATLVLACDMPQVHLAVGALEQALAAHPDADGVIAVDSGDREQPLAACYRTHAIAEAVARRRAAGPLDSMRVFELIEDLDLRPVIVPAGTTSDVDSWADAARLSALPPTNR</sequence>
<dbReference type="PANTHER" id="PTHR19136:SF81">
    <property type="entry name" value="MOLYBDENUM COFACTOR GUANYLYLTRANSFERASE"/>
    <property type="match status" value="1"/>
</dbReference>
<accession>A0A4R8VBN8</accession>
<dbReference type="SUPFAM" id="SSF53448">
    <property type="entry name" value="Nucleotide-diphospho-sugar transferases"/>
    <property type="match status" value="1"/>
</dbReference>
<dbReference type="EMBL" id="SOFI01000003">
    <property type="protein sequence ID" value="TFB80223.1"/>
    <property type="molecule type" value="Genomic_DNA"/>
</dbReference>
<proteinExistence type="predicted"/>
<evidence type="ECO:0000259" key="2">
    <source>
        <dbReference type="Pfam" id="PF12804"/>
    </source>
</evidence>
<evidence type="ECO:0000256" key="1">
    <source>
        <dbReference type="ARBA" id="ARBA00022679"/>
    </source>
</evidence>